<feature type="region of interest" description="Disordered" evidence="1">
    <location>
        <begin position="1"/>
        <end position="30"/>
    </location>
</feature>
<reference evidence="2" key="3">
    <citation type="submission" date="2006-01" db="EMBL/GenBank/DDBJ databases">
        <authorList>
            <person name="Buell R."/>
        </authorList>
    </citation>
    <scope>NUCLEOTIDE SEQUENCE</scope>
</reference>
<dbReference type="EMBL" id="DP000010">
    <property type="protein sequence ID" value="ABA95150.1"/>
    <property type="molecule type" value="Genomic_DNA"/>
</dbReference>
<evidence type="ECO:0000256" key="1">
    <source>
        <dbReference type="SAM" id="MobiDB-lite"/>
    </source>
</evidence>
<reference evidence="2" key="2">
    <citation type="submission" date="2005-04" db="EMBL/GenBank/DDBJ databases">
        <authorList>
            <person name="Buell C.R."/>
            <person name="Wing R.A."/>
            <person name="McCombie W.A."/>
            <person name="Ouyang S."/>
        </authorList>
    </citation>
    <scope>NUCLEOTIDE SEQUENCE</scope>
</reference>
<protein>
    <submittedName>
        <fullName evidence="2">Uncharacterized protein</fullName>
    </submittedName>
</protein>
<accession>Q2QZY9</accession>
<dbReference type="AlphaFoldDB" id="Q2QZY9"/>
<evidence type="ECO:0000313" key="2">
    <source>
        <dbReference type="EMBL" id="ABA95150.1"/>
    </source>
</evidence>
<gene>
    <name evidence="2" type="ordered locus">LOC_Os11g44370</name>
</gene>
<sequence>MRSPQPLNRSIYPPHRKIQPLSPHPNLGNWRKKKFSLRKSLSSSRMIFLKIMETPRTICVKRDHLSRVVPLIRSRKVSSKRRIKSAGTPLALESPMTVVEVGAPITAIRDQPGAATWKVEVRGAEPGSADPWFS</sequence>
<proteinExistence type="predicted"/>
<reference evidence="2" key="1">
    <citation type="journal article" date="2005" name="BMC Biol.">
        <title>The sequence of rice chromosomes 11 and 12, rich in disease resistance genes and recent gene duplications.</title>
        <authorList>
            <consortium name="The rice chromosomes 11 and 12 sequencing consortia"/>
        </authorList>
    </citation>
    <scope>NUCLEOTIDE SEQUENCE [LARGE SCALE GENOMIC DNA]</scope>
</reference>
<name>Q2QZY9_ORYSJ</name>
<organism evidence="2">
    <name type="scientific">Oryza sativa subsp. japonica</name>
    <name type="common">Rice</name>
    <dbReference type="NCBI Taxonomy" id="39947"/>
    <lineage>
        <taxon>Eukaryota</taxon>
        <taxon>Viridiplantae</taxon>
        <taxon>Streptophyta</taxon>
        <taxon>Embryophyta</taxon>
        <taxon>Tracheophyta</taxon>
        <taxon>Spermatophyta</taxon>
        <taxon>Magnoliopsida</taxon>
        <taxon>Liliopsida</taxon>
        <taxon>Poales</taxon>
        <taxon>Poaceae</taxon>
        <taxon>BOP clade</taxon>
        <taxon>Oryzoideae</taxon>
        <taxon>Oryzeae</taxon>
        <taxon>Oryzinae</taxon>
        <taxon>Oryza</taxon>
        <taxon>Oryza sativa</taxon>
    </lineage>
</organism>